<dbReference type="PRINTS" id="PR00038">
    <property type="entry name" value="HTHLUXR"/>
</dbReference>
<accession>A0ABP9I5D4</accession>
<evidence type="ECO:0000256" key="1">
    <source>
        <dbReference type="ARBA" id="ARBA00022553"/>
    </source>
</evidence>
<dbReference type="Proteomes" id="UP001501195">
    <property type="component" value="Unassembled WGS sequence"/>
</dbReference>
<dbReference type="PROSITE" id="PS50043">
    <property type="entry name" value="HTH_LUXR_2"/>
    <property type="match status" value="1"/>
</dbReference>
<comment type="caution">
    <text evidence="8">The sequence shown here is derived from an EMBL/GenBank/DDBJ whole genome shotgun (WGS) entry which is preliminary data.</text>
</comment>
<dbReference type="InterPro" id="IPR039420">
    <property type="entry name" value="WalR-like"/>
</dbReference>
<keyword evidence="4" id="KW-0804">Transcription</keyword>
<protein>
    <submittedName>
        <fullName evidence="8">Response regulator transcription factor</fullName>
    </submittedName>
</protein>
<dbReference type="RefSeq" id="WP_345713218.1">
    <property type="nucleotide sequence ID" value="NZ_BAABIL010000460.1"/>
</dbReference>
<evidence type="ECO:0000313" key="9">
    <source>
        <dbReference type="Proteomes" id="UP001501195"/>
    </source>
</evidence>
<evidence type="ECO:0000259" key="6">
    <source>
        <dbReference type="PROSITE" id="PS50043"/>
    </source>
</evidence>
<feature type="domain" description="HTH luxR-type" evidence="6">
    <location>
        <begin position="155"/>
        <end position="220"/>
    </location>
</feature>
<dbReference type="CDD" id="cd06170">
    <property type="entry name" value="LuxR_C_like"/>
    <property type="match status" value="1"/>
</dbReference>
<dbReference type="PROSITE" id="PS50110">
    <property type="entry name" value="RESPONSE_REGULATORY"/>
    <property type="match status" value="1"/>
</dbReference>
<evidence type="ECO:0000256" key="5">
    <source>
        <dbReference type="PROSITE-ProRule" id="PRU00169"/>
    </source>
</evidence>
<evidence type="ECO:0000259" key="7">
    <source>
        <dbReference type="PROSITE" id="PS50110"/>
    </source>
</evidence>
<organism evidence="8 9">
    <name type="scientific">Kineococcus glutinatus</name>
    <dbReference type="NCBI Taxonomy" id="1070872"/>
    <lineage>
        <taxon>Bacteria</taxon>
        <taxon>Bacillati</taxon>
        <taxon>Actinomycetota</taxon>
        <taxon>Actinomycetes</taxon>
        <taxon>Kineosporiales</taxon>
        <taxon>Kineosporiaceae</taxon>
        <taxon>Kineococcus</taxon>
    </lineage>
</organism>
<dbReference type="InterPro" id="IPR001789">
    <property type="entry name" value="Sig_transdc_resp-reg_receiver"/>
</dbReference>
<dbReference type="EMBL" id="BAABIL010000460">
    <property type="protein sequence ID" value="GAA4988384.1"/>
    <property type="molecule type" value="Genomic_DNA"/>
</dbReference>
<evidence type="ECO:0000256" key="3">
    <source>
        <dbReference type="ARBA" id="ARBA00023125"/>
    </source>
</evidence>
<dbReference type="PANTHER" id="PTHR43214">
    <property type="entry name" value="TWO-COMPONENT RESPONSE REGULATOR"/>
    <property type="match status" value="1"/>
</dbReference>
<feature type="domain" description="Response regulatory" evidence="7">
    <location>
        <begin position="10"/>
        <end position="126"/>
    </location>
</feature>
<dbReference type="SUPFAM" id="SSF52172">
    <property type="entry name" value="CheY-like"/>
    <property type="match status" value="1"/>
</dbReference>
<feature type="modified residue" description="4-aspartylphosphate" evidence="5">
    <location>
        <position position="61"/>
    </location>
</feature>
<keyword evidence="1 5" id="KW-0597">Phosphoprotein</keyword>
<dbReference type="InterPro" id="IPR000792">
    <property type="entry name" value="Tscrpt_reg_LuxR_C"/>
</dbReference>
<gene>
    <name evidence="8" type="ORF">GCM10023225_27550</name>
</gene>
<dbReference type="CDD" id="cd17535">
    <property type="entry name" value="REC_NarL-like"/>
    <property type="match status" value="1"/>
</dbReference>
<dbReference type="Gene3D" id="3.40.50.2300">
    <property type="match status" value="1"/>
</dbReference>
<reference evidence="9" key="1">
    <citation type="journal article" date="2019" name="Int. J. Syst. Evol. Microbiol.">
        <title>The Global Catalogue of Microorganisms (GCM) 10K type strain sequencing project: providing services to taxonomists for standard genome sequencing and annotation.</title>
        <authorList>
            <consortium name="The Broad Institute Genomics Platform"/>
            <consortium name="The Broad Institute Genome Sequencing Center for Infectious Disease"/>
            <person name="Wu L."/>
            <person name="Ma J."/>
        </authorList>
    </citation>
    <scope>NUCLEOTIDE SEQUENCE [LARGE SCALE GENOMIC DNA]</scope>
    <source>
        <strain evidence="9">JCM 18126</strain>
    </source>
</reference>
<evidence type="ECO:0000313" key="8">
    <source>
        <dbReference type="EMBL" id="GAA4988384.1"/>
    </source>
</evidence>
<evidence type="ECO:0000256" key="4">
    <source>
        <dbReference type="ARBA" id="ARBA00023163"/>
    </source>
</evidence>
<keyword evidence="9" id="KW-1185">Reference proteome</keyword>
<dbReference type="SMART" id="SM00448">
    <property type="entry name" value="REC"/>
    <property type="match status" value="1"/>
</dbReference>
<sequence length="223" mass="23281">MGAEARGGVRVVLADDEAVVRAGVRAVLALDQGIEVVAEAADGRAAVEAVLAHRPAVVVLDVRMPRLDGLAAAEEVRRAAPGTGVVVLTTFGEEEYVSRALAVGADAFVLKSGDPRELSMAVHAAATGAAFLSPAVARRLVDAHRDGVLVRREDARERVGRLTPREREVLVLLAEGLSNAQIARRLHLVEGTVKGHVSALLETLGARNRVQAAVTAHDAGLLG</sequence>
<evidence type="ECO:0000256" key="2">
    <source>
        <dbReference type="ARBA" id="ARBA00023015"/>
    </source>
</evidence>
<dbReference type="InterPro" id="IPR058245">
    <property type="entry name" value="NreC/VraR/RcsB-like_REC"/>
</dbReference>
<dbReference type="Pfam" id="PF00196">
    <property type="entry name" value="GerE"/>
    <property type="match status" value="1"/>
</dbReference>
<dbReference type="Pfam" id="PF00072">
    <property type="entry name" value="Response_reg"/>
    <property type="match status" value="1"/>
</dbReference>
<keyword evidence="2" id="KW-0805">Transcription regulation</keyword>
<dbReference type="SUPFAM" id="SSF46894">
    <property type="entry name" value="C-terminal effector domain of the bipartite response regulators"/>
    <property type="match status" value="1"/>
</dbReference>
<proteinExistence type="predicted"/>
<dbReference type="PANTHER" id="PTHR43214:SF24">
    <property type="entry name" value="TRANSCRIPTIONAL REGULATORY PROTEIN NARL-RELATED"/>
    <property type="match status" value="1"/>
</dbReference>
<name>A0ABP9I5D4_9ACTN</name>
<dbReference type="InterPro" id="IPR016032">
    <property type="entry name" value="Sig_transdc_resp-reg_C-effctor"/>
</dbReference>
<dbReference type="SMART" id="SM00421">
    <property type="entry name" value="HTH_LUXR"/>
    <property type="match status" value="1"/>
</dbReference>
<dbReference type="InterPro" id="IPR011006">
    <property type="entry name" value="CheY-like_superfamily"/>
</dbReference>
<keyword evidence="3" id="KW-0238">DNA-binding</keyword>